<keyword evidence="1" id="KW-1133">Transmembrane helix</keyword>
<accession>A0A9D2IG37</accession>
<reference evidence="2" key="2">
    <citation type="submission" date="2021-04" db="EMBL/GenBank/DDBJ databases">
        <authorList>
            <person name="Gilroy R."/>
        </authorList>
    </citation>
    <scope>NUCLEOTIDE SEQUENCE</scope>
    <source>
        <strain evidence="2">CHK192-9172</strain>
    </source>
</reference>
<keyword evidence="1" id="KW-0812">Transmembrane</keyword>
<sequence>MENYQKENYTYIKKYPARISPGLIYKALFFCSFFIMILLANGVWESEATWIGYLSENSFLQQFSGAGTGENILSVLKQRIPYWLVFVIFSQTMPGLVYAGFFAAWQGLSIGFVFSAMIARYGLRGILVFGGMCFPQILIYFLCYFFLYRIMLLYRKRKKERQLQRGESMTPGQKGIYIVFCMILTGIFASGIFVECYVNPFFLEKVVRIL</sequence>
<dbReference type="EMBL" id="DXCH01000209">
    <property type="protein sequence ID" value="HIZ07765.1"/>
    <property type="molecule type" value="Genomic_DNA"/>
</dbReference>
<dbReference type="Proteomes" id="UP000824024">
    <property type="component" value="Unassembled WGS sequence"/>
</dbReference>
<evidence type="ECO:0000313" key="2">
    <source>
        <dbReference type="EMBL" id="HIZ07765.1"/>
    </source>
</evidence>
<feature type="transmembrane region" description="Helical" evidence="1">
    <location>
        <begin position="175"/>
        <end position="194"/>
    </location>
</feature>
<evidence type="ECO:0000313" key="3">
    <source>
        <dbReference type="Proteomes" id="UP000824024"/>
    </source>
</evidence>
<comment type="caution">
    <text evidence="2">The sequence shown here is derived from an EMBL/GenBank/DDBJ whole genome shotgun (WGS) entry which is preliminary data.</text>
</comment>
<feature type="transmembrane region" description="Helical" evidence="1">
    <location>
        <begin position="137"/>
        <end position="154"/>
    </location>
</feature>
<protein>
    <recommendedName>
        <fullName evidence="4">Stage II sporulation protein M</fullName>
    </recommendedName>
</protein>
<dbReference type="AlphaFoldDB" id="A0A9D2IG37"/>
<organism evidence="2 3">
    <name type="scientific">Candidatus Eubacterium avistercoris</name>
    <dbReference type="NCBI Taxonomy" id="2838567"/>
    <lineage>
        <taxon>Bacteria</taxon>
        <taxon>Bacillati</taxon>
        <taxon>Bacillota</taxon>
        <taxon>Clostridia</taxon>
        <taxon>Eubacteriales</taxon>
        <taxon>Eubacteriaceae</taxon>
        <taxon>Eubacterium</taxon>
    </lineage>
</organism>
<evidence type="ECO:0000256" key="1">
    <source>
        <dbReference type="SAM" id="Phobius"/>
    </source>
</evidence>
<reference evidence="2" key="1">
    <citation type="journal article" date="2021" name="PeerJ">
        <title>Extensive microbial diversity within the chicken gut microbiome revealed by metagenomics and culture.</title>
        <authorList>
            <person name="Gilroy R."/>
            <person name="Ravi A."/>
            <person name="Getino M."/>
            <person name="Pursley I."/>
            <person name="Horton D.L."/>
            <person name="Alikhan N.F."/>
            <person name="Baker D."/>
            <person name="Gharbi K."/>
            <person name="Hall N."/>
            <person name="Watson M."/>
            <person name="Adriaenssens E.M."/>
            <person name="Foster-Nyarko E."/>
            <person name="Jarju S."/>
            <person name="Secka A."/>
            <person name="Antonio M."/>
            <person name="Oren A."/>
            <person name="Chaudhuri R.R."/>
            <person name="La Ragione R."/>
            <person name="Hildebrand F."/>
            <person name="Pallen M.J."/>
        </authorList>
    </citation>
    <scope>NUCLEOTIDE SEQUENCE</scope>
    <source>
        <strain evidence="2">CHK192-9172</strain>
    </source>
</reference>
<keyword evidence="1" id="KW-0472">Membrane</keyword>
<proteinExistence type="predicted"/>
<name>A0A9D2IG37_9FIRM</name>
<feature type="transmembrane region" description="Helical" evidence="1">
    <location>
        <begin position="23"/>
        <end position="44"/>
    </location>
</feature>
<gene>
    <name evidence="2" type="ORF">IAA08_07520</name>
</gene>
<evidence type="ECO:0008006" key="4">
    <source>
        <dbReference type="Google" id="ProtNLM"/>
    </source>
</evidence>
<feature type="transmembrane region" description="Helical" evidence="1">
    <location>
        <begin position="80"/>
        <end position="105"/>
    </location>
</feature>